<dbReference type="GeneID" id="79266983"/>
<organism evidence="2 3">
    <name type="scientific">Halosegnis marinus</name>
    <dbReference type="NCBI Taxonomy" id="3034023"/>
    <lineage>
        <taxon>Archaea</taxon>
        <taxon>Methanobacteriati</taxon>
        <taxon>Methanobacteriota</taxon>
        <taxon>Stenosarchaea group</taxon>
        <taxon>Halobacteria</taxon>
        <taxon>Halobacteriales</taxon>
        <taxon>Natronomonadaceae</taxon>
        <taxon>Halosegnis</taxon>
    </lineage>
</organism>
<comment type="caution">
    <text evidence="2">The sequence shown here is derived from an EMBL/GenBank/DDBJ whole genome shotgun (WGS) entry which is preliminary data.</text>
</comment>
<dbReference type="Proteomes" id="UP001596398">
    <property type="component" value="Unassembled WGS sequence"/>
</dbReference>
<keyword evidence="1" id="KW-0472">Membrane</keyword>
<accession>A0ABD5ZNZ1</accession>
<evidence type="ECO:0000313" key="2">
    <source>
        <dbReference type="EMBL" id="MFC7235292.1"/>
    </source>
</evidence>
<gene>
    <name evidence="2" type="ORF">ACFQJ4_08200</name>
</gene>
<proteinExistence type="predicted"/>
<dbReference type="InterPro" id="IPR057182">
    <property type="entry name" value="DUF7860"/>
</dbReference>
<feature type="transmembrane region" description="Helical" evidence="1">
    <location>
        <begin position="53"/>
        <end position="74"/>
    </location>
</feature>
<sequence length="75" mass="7900">MARTGTTDYGRLTKSGVALGLALLVVSIGVELAAAGLHYPLPAWEDTLFMDLGVIGLLLFVLSPFVFGIVLPLVE</sequence>
<protein>
    <submittedName>
        <fullName evidence="2">Uncharacterized protein</fullName>
    </submittedName>
</protein>
<keyword evidence="1" id="KW-0812">Transmembrane</keyword>
<evidence type="ECO:0000256" key="1">
    <source>
        <dbReference type="SAM" id="Phobius"/>
    </source>
</evidence>
<dbReference type="EMBL" id="JBHTAP010000001">
    <property type="protein sequence ID" value="MFC7235292.1"/>
    <property type="molecule type" value="Genomic_DNA"/>
</dbReference>
<name>A0ABD5ZNZ1_9EURY</name>
<keyword evidence="1" id="KW-1133">Transmembrane helix</keyword>
<keyword evidence="3" id="KW-1185">Reference proteome</keyword>
<dbReference type="AlphaFoldDB" id="A0ABD5ZNZ1"/>
<evidence type="ECO:0000313" key="3">
    <source>
        <dbReference type="Proteomes" id="UP001596398"/>
    </source>
</evidence>
<reference evidence="2 3" key="1">
    <citation type="journal article" date="2019" name="Int. J. Syst. Evol. Microbiol.">
        <title>The Global Catalogue of Microorganisms (GCM) 10K type strain sequencing project: providing services to taxonomists for standard genome sequencing and annotation.</title>
        <authorList>
            <consortium name="The Broad Institute Genomics Platform"/>
            <consortium name="The Broad Institute Genome Sequencing Center for Infectious Disease"/>
            <person name="Wu L."/>
            <person name="Ma J."/>
        </authorList>
    </citation>
    <scope>NUCLEOTIDE SEQUENCE [LARGE SCALE GENOMIC DNA]</scope>
    <source>
        <strain evidence="2 3">DT85</strain>
    </source>
</reference>
<dbReference type="RefSeq" id="WP_276233422.1">
    <property type="nucleotide sequence ID" value="NZ_CP119802.1"/>
</dbReference>
<feature type="transmembrane region" description="Helical" evidence="1">
    <location>
        <begin position="21"/>
        <end position="41"/>
    </location>
</feature>
<dbReference type="Pfam" id="PF25259">
    <property type="entry name" value="DUF7860"/>
    <property type="match status" value="1"/>
</dbReference>